<name>A0A4C1YWU8_EUMVA</name>
<organism evidence="2 3">
    <name type="scientific">Eumeta variegata</name>
    <name type="common">Bagworm moth</name>
    <name type="synonym">Eumeta japonica</name>
    <dbReference type="NCBI Taxonomy" id="151549"/>
    <lineage>
        <taxon>Eukaryota</taxon>
        <taxon>Metazoa</taxon>
        <taxon>Ecdysozoa</taxon>
        <taxon>Arthropoda</taxon>
        <taxon>Hexapoda</taxon>
        <taxon>Insecta</taxon>
        <taxon>Pterygota</taxon>
        <taxon>Neoptera</taxon>
        <taxon>Endopterygota</taxon>
        <taxon>Lepidoptera</taxon>
        <taxon>Glossata</taxon>
        <taxon>Ditrysia</taxon>
        <taxon>Tineoidea</taxon>
        <taxon>Psychidae</taxon>
        <taxon>Oiketicinae</taxon>
        <taxon>Eumeta</taxon>
    </lineage>
</organism>
<gene>
    <name evidence="2" type="ORF">EVAR_81129_1</name>
</gene>
<feature type="compositionally biased region" description="Basic and acidic residues" evidence="1">
    <location>
        <begin position="52"/>
        <end position="65"/>
    </location>
</feature>
<evidence type="ECO:0000313" key="3">
    <source>
        <dbReference type="Proteomes" id="UP000299102"/>
    </source>
</evidence>
<dbReference type="STRING" id="151549.A0A4C1YWU8"/>
<keyword evidence="3" id="KW-1185">Reference proteome</keyword>
<feature type="region of interest" description="Disordered" evidence="1">
    <location>
        <begin position="1"/>
        <end position="99"/>
    </location>
</feature>
<dbReference type="PANTHER" id="PTHR13402:SF6">
    <property type="entry name" value="SECRETORY 16, ISOFORM I"/>
    <property type="match status" value="1"/>
</dbReference>
<evidence type="ECO:0000313" key="2">
    <source>
        <dbReference type="EMBL" id="GBP78867.1"/>
    </source>
</evidence>
<dbReference type="GO" id="GO:0070973">
    <property type="term" value="P:protein localization to endoplasmic reticulum exit site"/>
    <property type="evidence" value="ECO:0007669"/>
    <property type="project" value="TreeGrafter"/>
</dbReference>
<dbReference type="GO" id="GO:0070971">
    <property type="term" value="C:endoplasmic reticulum exit site"/>
    <property type="evidence" value="ECO:0007669"/>
    <property type="project" value="TreeGrafter"/>
</dbReference>
<proteinExistence type="predicted"/>
<feature type="compositionally biased region" description="Gly residues" evidence="1">
    <location>
        <begin position="67"/>
        <end position="76"/>
    </location>
</feature>
<reference evidence="2 3" key="1">
    <citation type="journal article" date="2019" name="Commun. Biol.">
        <title>The bagworm genome reveals a unique fibroin gene that provides high tensile strength.</title>
        <authorList>
            <person name="Kono N."/>
            <person name="Nakamura H."/>
            <person name="Ohtoshi R."/>
            <person name="Tomita M."/>
            <person name="Numata K."/>
            <person name="Arakawa K."/>
        </authorList>
    </citation>
    <scope>NUCLEOTIDE SEQUENCE [LARGE SCALE GENOMIC DNA]</scope>
</reference>
<dbReference type="Proteomes" id="UP000299102">
    <property type="component" value="Unassembled WGS sequence"/>
</dbReference>
<accession>A0A4C1YWU8</accession>
<sequence>MPGAGGGGGNATLFRDYDESSGHGPDANPGFIPDATQTQERDTDSPSNRGQAKKEDNSKRKEENSKGGNGKSGWLGGILTKLSLRPPNQMILPDDKNPRIVWDDENKRWTDLDGDGDADVGPPPPPPAAPVALLNTGGPAAAPTANIFKMQKTRHIKKSYVDVFNPSGAPTRPLPPAAEVLGPAPAAPASPPTYFVPAPTLPQYAVAKSLNISHVAVSPRTTSGRTCTTAASGAVYPAVVGAWRELSALKTAFFYLY</sequence>
<dbReference type="AlphaFoldDB" id="A0A4C1YWU8"/>
<dbReference type="EMBL" id="BGZK01001389">
    <property type="protein sequence ID" value="GBP78867.1"/>
    <property type="molecule type" value="Genomic_DNA"/>
</dbReference>
<feature type="compositionally biased region" description="Gly residues" evidence="1">
    <location>
        <begin position="1"/>
        <end position="10"/>
    </location>
</feature>
<dbReference type="OrthoDB" id="8918678at2759"/>
<dbReference type="GO" id="GO:0012507">
    <property type="term" value="C:ER to Golgi transport vesicle membrane"/>
    <property type="evidence" value="ECO:0007669"/>
    <property type="project" value="TreeGrafter"/>
</dbReference>
<dbReference type="PANTHER" id="PTHR13402">
    <property type="entry name" value="RGPR-RELATED"/>
    <property type="match status" value="1"/>
</dbReference>
<evidence type="ECO:0000256" key="1">
    <source>
        <dbReference type="SAM" id="MobiDB-lite"/>
    </source>
</evidence>
<dbReference type="GO" id="GO:0007030">
    <property type="term" value="P:Golgi organization"/>
    <property type="evidence" value="ECO:0007669"/>
    <property type="project" value="TreeGrafter"/>
</dbReference>
<protein>
    <submittedName>
        <fullName evidence="2">Uncharacterized protein</fullName>
    </submittedName>
</protein>
<comment type="caution">
    <text evidence="2">The sequence shown here is derived from an EMBL/GenBank/DDBJ whole genome shotgun (WGS) entry which is preliminary data.</text>
</comment>